<evidence type="ECO:0000256" key="6">
    <source>
        <dbReference type="ARBA" id="ARBA00012945"/>
    </source>
</evidence>
<gene>
    <name evidence="15" type="ORF">Ga0080574_TMP827</name>
</gene>
<proteinExistence type="inferred from homology"/>
<evidence type="ECO:0000256" key="5">
    <source>
        <dbReference type="ARBA" id="ARBA00011666"/>
    </source>
</evidence>
<dbReference type="KEGG" id="paby:Ga0080574_TMP827"/>
<accession>A0A1P8UP60</accession>
<evidence type="ECO:0000256" key="1">
    <source>
        <dbReference type="ARBA" id="ARBA00001938"/>
    </source>
</evidence>
<dbReference type="PANTHER" id="PTHR43178">
    <property type="entry name" value="DIHYDROLIPOAMIDE ACETYLTRANSFERASE COMPONENT OF PYRUVATE DEHYDROGENASE COMPLEX"/>
    <property type="match status" value="1"/>
</dbReference>
<evidence type="ECO:0000256" key="3">
    <source>
        <dbReference type="ARBA" id="ARBA00005145"/>
    </source>
</evidence>
<evidence type="ECO:0000256" key="13">
    <source>
        <dbReference type="ARBA" id="ARBA00052761"/>
    </source>
</evidence>
<comment type="similarity">
    <text evidence="4">Belongs to the 2-oxoacid dehydrogenase family.</text>
</comment>
<sequence>MFDGWSPQAPDIRPTAPDETIRVTGLRRKIAERMSEANSRIPHITVVEEIDVTDLETLRSKLNAERGDRPKLTMLPFLTAALVRLREQHPEMNAHYDDDAGAVHRYGAVHAGIATMTDTGLIVPVLRHAERRDLFDTAAEIGRLAEACRAGKARREELTGSTITITSLGPLGALATTPIINRPEVAILGVNRMATRPHWDGTRFVPRKMMNISASFDHRVIDGWDAALFVNRIKSMLETPAMIFVKG</sequence>
<protein>
    <recommendedName>
        <fullName evidence="7">Dihydrolipoyllysine-residue succinyltransferase component of 2-oxoglutarate dehydrogenase complex</fullName>
        <ecNumber evidence="6">2.3.1.61</ecNumber>
    </recommendedName>
    <alternativeName>
        <fullName evidence="12">2-oxoglutarate dehydrogenase complex component E2</fullName>
    </alternativeName>
    <alternativeName>
        <fullName evidence="11">Dihydrolipoamide succinyltransferase component of 2-oxoglutarate dehydrogenase complex</fullName>
    </alternativeName>
</protein>
<evidence type="ECO:0000256" key="10">
    <source>
        <dbReference type="ARBA" id="ARBA00023315"/>
    </source>
</evidence>
<evidence type="ECO:0000256" key="12">
    <source>
        <dbReference type="ARBA" id="ARBA00032406"/>
    </source>
</evidence>
<dbReference type="GO" id="GO:0004149">
    <property type="term" value="F:dihydrolipoyllysine-residue succinyltransferase activity"/>
    <property type="evidence" value="ECO:0007669"/>
    <property type="project" value="UniProtKB-EC"/>
</dbReference>
<evidence type="ECO:0000256" key="4">
    <source>
        <dbReference type="ARBA" id="ARBA00007317"/>
    </source>
</evidence>
<dbReference type="EC" id="2.3.1.61" evidence="6"/>
<feature type="domain" description="2-oxoacid dehydrogenase acyltransferase catalytic" evidence="14">
    <location>
        <begin position="17"/>
        <end position="244"/>
    </location>
</feature>
<dbReference type="RefSeq" id="WP_335743517.1">
    <property type="nucleotide sequence ID" value="NZ_CP015093.1"/>
</dbReference>
<dbReference type="GO" id="GO:0005737">
    <property type="term" value="C:cytoplasm"/>
    <property type="evidence" value="ECO:0007669"/>
    <property type="project" value="TreeGrafter"/>
</dbReference>
<evidence type="ECO:0000256" key="8">
    <source>
        <dbReference type="ARBA" id="ARBA00022679"/>
    </source>
</evidence>
<dbReference type="InterPro" id="IPR001078">
    <property type="entry name" value="2-oxoacid_DH_actylTfrase"/>
</dbReference>
<evidence type="ECO:0000256" key="2">
    <source>
        <dbReference type="ARBA" id="ARBA00004052"/>
    </source>
</evidence>
<dbReference type="EMBL" id="CP015093">
    <property type="protein sequence ID" value="APZ51161.1"/>
    <property type="molecule type" value="Genomic_DNA"/>
</dbReference>
<comment type="function">
    <text evidence="2">E2 component of the 2-oxoglutarate dehydrogenase (OGDH) complex which catalyzes the second step in the conversion of 2-oxoglutarate to succinyl-CoA and CO(2).</text>
</comment>
<evidence type="ECO:0000313" key="16">
    <source>
        <dbReference type="Proteomes" id="UP000187059"/>
    </source>
</evidence>
<dbReference type="PANTHER" id="PTHR43178:SF5">
    <property type="entry name" value="LIPOAMIDE ACYLTRANSFERASE COMPONENT OF BRANCHED-CHAIN ALPHA-KETO ACID DEHYDROGENASE COMPLEX, MITOCHONDRIAL"/>
    <property type="match status" value="1"/>
</dbReference>
<keyword evidence="10 15" id="KW-0012">Acyltransferase</keyword>
<dbReference type="InterPro" id="IPR023213">
    <property type="entry name" value="CAT-like_dom_sf"/>
</dbReference>
<dbReference type="AlphaFoldDB" id="A0A1P8UP60"/>
<dbReference type="STRING" id="1250539.Ga0080574_TMP827"/>
<evidence type="ECO:0000259" key="14">
    <source>
        <dbReference type="Pfam" id="PF00198"/>
    </source>
</evidence>
<dbReference type="Pfam" id="PF00198">
    <property type="entry name" value="2-oxoacid_dh"/>
    <property type="match status" value="1"/>
</dbReference>
<evidence type="ECO:0000256" key="11">
    <source>
        <dbReference type="ARBA" id="ARBA00030325"/>
    </source>
</evidence>
<comment type="catalytic activity">
    <reaction evidence="13">
        <text>N(6)-[(R)-dihydrolipoyl]-L-lysyl-[protein] + succinyl-CoA = N(6)-[(R)-S(8)-succinyldihydrolipoyl]-L-lysyl-[protein] + CoA</text>
        <dbReference type="Rhea" id="RHEA:15213"/>
        <dbReference type="Rhea" id="RHEA-COMP:10475"/>
        <dbReference type="Rhea" id="RHEA-COMP:20092"/>
        <dbReference type="ChEBI" id="CHEBI:57287"/>
        <dbReference type="ChEBI" id="CHEBI:57292"/>
        <dbReference type="ChEBI" id="CHEBI:83100"/>
        <dbReference type="ChEBI" id="CHEBI:83120"/>
        <dbReference type="EC" id="2.3.1.61"/>
    </reaction>
</comment>
<dbReference type="SUPFAM" id="SSF52777">
    <property type="entry name" value="CoA-dependent acyltransferases"/>
    <property type="match status" value="1"/>
</dbReference>
<dbReference type="GO" id="GO:0016407">
    <property type="term" value="F:acetyltransferase activity"/>
    <property type="evidence" value="ECO:0007669"/>
    <property type="project" value="TreeGrafter"/>
</dbReference>
<reference evidence="15 16" key="1">
    <citation type="submission" date="2016-04" db="EMBL/GenBank/DDBJ databases">
        <title>Deep-sea bacteria in the southern Pacific.</title>
        <authorList>
            <person name="Tang K."/>
        </authorList>
    </citation>
    <scope>NUCLEOTIDE SEQUENCE [LARGE SCALE GENOMIC DNA]</scope>
    <source>
        <strain evidence="15 16">JLT2014</strain>
    </source>
</reference>
<keyword evidence="8 15" id="KW-0808">Transferase</keyword>
<comment type="subunit">
    <text evidence="5">Forms a 24-polypeptide structural core with octahedral symmetry. Part of the 2-oxoglutarate dehydrogenase (OGDH) complex composed of E1 (2-oxoglutarate dehydrogenase), E2 (dihydrolipoamide succinyltransferase) and E3 (dihydrolipoamide dehydrogenase); the complex contains multiple copies of the three enzymatic components (E1, E2 and E3).</text>
</comment>
<evidence type="ECO:0000256" key="9">
    <source>
        <dbReference type="ARBA" id="ARBA00022823"/>
    </source>
</evidence>
<dbReference type="GO" id="GO:0031405">
    <property type="term" value="F:lipoic acid binding"/>
    <property type="evidence" value="ECO:0007669"/>
    <property type="project" value="TreeGrafter"/>
</dbReference>
<dbReference type="Proteomes" id="UP000187059">
    <property type="component" value="Chromosome"/>
</dbReference>
<dbReference type="FunFam" id="3.30.559.10:FF:000007">
    <property type="entry name" value="Dihydrolipoamide acetyltransferase component of pyruvate dehydrogenase complex"/>
    <property type="match status" value="1"/>
</dbReference>
<dbReference type="Gene3D" id="3.30.559.10">
    <property type="entry name" value="Chloramphenicol acetyltransferase-like domain"/>
    <property type="match status" value="1"/>
</dbReference>
<comment type="pathway">
    <text evidence="3">Amino-acid degradation; L-lysine degradation via saccharopine pathway; glutaryl-CoA from L-lysine: step 6/6.</text>
</comment>
<keyword evidence="16" id="KW-1185">Reference proteome</keyword>
<organism evidence="15 16">
    <name type="scientific">Salipiger abyssi</name>
    <dbReference type="NCBI Taxonomy" id="1250539"/>
    <lineage>
        <taxon>Bacteria</taxon>
        <taxon>Pseudomonadati</taxon>
        <taxon>Pseudomonadota</taxon>
        <taxon>Alphaproteobacteria</taxon>
        <taxon>Rhodobacterales</taxon>
        <taxon>Roseobacteraceae</taxon>
        <taxon>Salipiger</taxon>
    </lineage>
</organism>
<evidence type="ECO:0000313" key="15">
    <source>
        <dbReference type="EMBL" id="APZ51161.1"/>
    </source>
</evidence>
<name>A0A1P8UP60_9RHOB</name>
<dbReference type="InterPro" id="IPR050743">
    <property type="entry name" value="2-oxoacid_DH_E2_comp"/>
</dbReference>
<keyword evidence="9" id="KW-0450">Lipoyl</keyword>
<comment type="cofactor">
    <cofactor evidence="1">
        <name>(R)-lipoate</name>
        <dbReference type="ChEBI" id="CHEBI:83088"/>
    </cofactor>
</comment>
<evidence type="ECO:0000256" key="7">
    <source>
        <dbReference type="ARBA" id="ARBA00019511"/>
    </source>
</evidence>